<evidence type="ECO:0000256" key="6">
    <source>
        <dbReference type="ARBA" id="ARBA00022771"/>
    </source>
</evidence>
<keyword evidence="15" id="KW-1185">Reference proteome</keyword>
<dbReference type="InterPro" id="IPR000571">
    <property type="entry name" value="Znf_CCCH"/>
</dbReference>
<protein>
    <recommendedName>
        <fullName evidence="10">tRNA (32-2'-O)-methyltransferase regulator THADA</fullName>
    </recommendedName>
</protein>
<dbReference type="Pfam" id="PF10350">
    <property type="entry name" value="DUF2428"/>
    <property type="match status" value="1"/>
</dbReference>
<evidence type="ECO:0000256" key="7">
    <source>
        <dbReference type="ARBA" id="ARBA00022833"/>
    </source>
</evidence>
<name>A0AAD9DSF2_9TELE</name>
<evidence type="ECO:0000256" key="11">
    <source>
        <dbReference type="PROSITE-ProRule" id="PRU00723"/>
    </source>
</evidence>
<dbReference type="InterPro" id="IPR019442">
    <property type="entry name" value="THADA/TRM732_DUF2428"/>
</dbReference>
<dbReference type="InterPro" id="IPR036855">
    <property type="entry name" value="Znf_CCCH_sf"/>
</dbReference>
<dbReference type="FunFam" id="4.10.1000.10:FF:000002">
    <property type="entry name" value="Zinc finger protein 36, C3H1 type-like 1"/>
    <property type="match status" value="1"/>
</dbReference>
<keyword evidence="8" id="KW-0687">Ribonucleoprotein</keyword>
<evidence type="ECO:0000256" key="2">
    <source>
        <dbReference type="ARBA" id="ARBA00022473"/>
    </source>
</evidence>
<dbReference type="InterPro" id="IPR051954">
    <property type="entry name" value="tRNA_methyltransferase_THADA"/>
</dbReference>
<dbReference type="FunFam" id="4.10.1000.10:FF:000001">
    <property type="entry name" value="zinc finger CCCH domain-containing protein 15-like"/>
    <property type="match status" value="1"/>
</dbReference>
<evidence type="ECO:0000256" key="8">
    <source>
        <dbReference type="ARBA" id="ARBA00023274"/>
    </source>
</evidence>
<dbReference type="PROSITE" id="PS50103">
    <property type="entry name" value="ZF_C3H1"/>
    <property type="match status" value="2"/>
</dbReference>
<comment type="similarity">
    <text evidence="1">Belongs to the THADA family.</text>
</comment>
<feature type="compositionally biased region" description="Low complexity" evidence="12">
    <location>
        <begin position="1625"/>
        <end position="1635"/>
    </location>
</feature>
<evidence type="ECO:0000256" key="9">
    <source>
        <dbReference type="ARBA" id="ARBA00035625"/>
    </source>
</evidence>
<dbReference type="PANTHER" id="PTHR14387">
    <property type="entry name" value="THADA/DEATH RECEPTOR INTERACTING PROTEIN"/>
    <property type="match status" value="1"/>
</dbReference>
<dbReference type="EMBL" id="JAROKS010000020">
    <property type="protein sequence ID" value="KAK1791508.1"/>
    <property type="molecule type" value="Genomic_DNA"/>
</dbReference>
<keyword evidence="6 11" id="KW-0863">Zinc-finger</keyword>
<dbReference type="SMART" id="SM00356">
    <property type="entry name" value="ZnF_C3H1"/>
    <property type="match status" value="2"/>
</dbReference>
<evidence type="ECO:0000259" key="13">
    <source>
        <dbReference type="PROSITE" id="PS50103"/>
    </source>
</evidence>
<evidence type="ECO:0000256" key="3">
    <source>
        <dbReference type="ARBA" id="ARBA00022694"/>
    </source>
</evidence>
<dbReference type="Pfam" id="PF04553">
    <property type="entry name" value="Tis11B_N"/>
    <property type="match status" value="1"/>
</dbReference>
<proteinExistence type="inferred from homology"/>
<dbReference type="InterPro" id="IPR016024">
    <property type="entry name" value="ARM-type_fold"/>
</dbReference>
<keyword evidence="4 11" id="KW-0479">Metal-binding</keyword>
<keyword evidence="7 11" id="KW-0862">Zinc</keyword>
<dbReference type="Gene3D" id="4.10.1000.10">
    <property type="entry name" value="Zinc finger, CCCH-type"/>
    <property type="match status" value="2"/>
</dbReference>
<evidence type="ECO:0000313" key="15">
    <source>
        <dbReference type="Proteomes" id="UP001239994"/>
    </source>
</evidence>
<dbReference type="PANTHER" id="PTHR14387:SF7">
    <property type="entry name" value="THYROID ADENOMA-ASSOCIATED PROTEIN"/>
    <property type="match status" value="1"/>
</dbReference>
<feature type="domain" description="C3H1-type" evidence="13">
    <location>
        <begin position="2642"/>
        <end position="2670"/>
    </location>
</feature>
<dbReference type="GO" id="GO:0005829">
    <property type="term" value="C:cytosol"/>
    <property type="evidence" value="ECO:0007669"/>
    <property type="project" value="TreeGrafter"/>
</dbReference>
<feature type="zinc finger region" description="C3H1-type" evidence="11">
    <location>
        <begin position="2680"/>
        <end position="2708"/>
    </location>
</feature>
<dbReference type="InterPro" id="IPR056843">
    <property type="entry name" value="THADA-like_TPR"/>
</dbReference>
<sequence length="2922" mass="318755">MVVKKKAPKVDVLALDSARLESLVASLSVDGDDSSRHLAQMLKDCLASTDPVQQIQWMSKAGSMLEHLREDECSADPLLLACLDSLAVIYTTLQPKNPLKRAVAKALGNVPEWLQEKAVCCLSVCLSSSLSSQGPEHYPHLTDCVTSCLDAFPAGEKCIHRLLTEVLQFFQKAVREYLELNRALVGRHVAQAQLMQSCLAVVKASMLVVQRSQELIGAALLGTASAGAIQQAFSGLLRCYTRILTDEEFVQAVQSTAGMAVILLIRSVMGTGDDMAVVVAGLLQCSGPEGNSAPKWLNESCAGLYVSSRPAAVALYLSHGALAMLSWRGGPLGPQAEKLLLLIPDVVLSLDASFSSYFRNAAFLLCHSVTESSMAIAVARILALWASAALDCLQTDRPAPVLRTSLRGDCPIPARLMHHVYAHWEHPLDGVRHQTRALFRDLLLLHQRCADAHRGDPAGDPYITQLTRSMLALEWHVKGKYGSLACLAEHVGAEYLLQLDAGLLPRLLGLMGDQSLAPYAGELLERLFVSHKAQLNARRGDGHTAAGMDDWHRTWVTPLLEVLCTARPDQTTYILDYFLPKLLRCSPASLGYMVQALQKMPSSSKGSAGGRGALGALMTCLRAARAQGVLRPADERLWSGLVPLPLLRQALVHRHDQVRMDALGLVCESHRSTETLSAEEMELIGHFLPSGLNSQSPGVRQQSVSLLKKLLCRVRDSAQSLRRRLAQERDQHQRERDQQILHKYQEFLRRFCERLFQMLQPGASFSRCLVTLQVLGLVADHFTFSADPVAFALGECVTGPHTQAVFGCLASNFLEVKQLASTLLRKLPPAAVGLQEPERLRSVLRAALDLSTSTKPFDSVTAAHLLNLLLHQDGLRQALLHCAQEQRIAMQLPVLLQSQASKACTLEKNTLAVVLLLMECLKADVARAEMSLLQAAASCPLYGRVHCITAALQQLNTGSLELQAEWRSAVSGLIALCYRMSDVVSPVVQSSSPEGLIPMDTDSETSAGLQRILQEIQPRDTNGFFTDVRELDSSPEEQTYTVWCKYEIDIVCLCAHACVCTLTRVCARSVESGGEAYRVTAQMVLVCCWRSMKEVSMLLGELCQNMPLHTAHTHTHEGLITEQQVEEVGKYFREQLLQSRHRGAFELAYVGFARLTDMLCRSDSATLQQLPALWLTEFLAEVKCSDPSSTLCATRRSAGIPFYVQALLSSESKSSGCSLLKTTMRELTTLAMPSPEHASHCSTVPQVHALNILRALYRDTRLGENIMPFVSEGVQAAVLGFTAPTWAVRNSSTLLFSALITRIFGVKRGKDEHSKKNRMTGREFFTRFPALYPFLLSQLEEAASTVNSDSGHVRLQPSLFLLLLVLGRLYPSPMDGSSSPLGLAPFVPCIIRCAGSAVYRTREMAARALVPFVQLTCVPATIRTLLEDLPVRPSPGSRQNRIHGGLLQVGRSLHGAAYGSLVAVLPLNMEIFCARADLEPITCSFIVWQCHRVNPDITDGRNSVRGCSQHAPSPRVWTPTEAPSMYHVVHISETAPIKAPYVPNSKRSACRDALQALPVFVCPARIWALHRAVYFCSSLPLLLPPLARGPSRVVHMVTINTLRLPPPGAREGRELRGWGTRAGLPRAPESAAGAGPPSGGLERGCRCPGGQARSSAVRFGFALRLPCLARDEWLPHCGYDAAKIEALCSFAAWLSGLGRPVLFLLRSYLTDPHRPHIQGRDWHVDIISALVPRLWLATRQNRCLVTRGALLDVLSELCAALPAAVAARGAKWHFCLEPLRWAQPCTSLWFMGSVGPIAAAKDVLFFRFLGLMENVDHSVVPSPSDCQLKNLRMETLAILLDSEFMAPRGSEEVHHLGPGAPQYLLSLSRLATSIATETAGLWAGLGTDRDGAQADLLRRMLECPHYEVRQLVLERLLERLEADQESTQRTDPWPLPSDLSTATLTSLALHEPHPTCLAKVLHVLSVLPLPCLLPWCDGATPLANEEALEHLLSVAETSPHRWAAPTAPCSCPSRSVKSTSFPTMLPAVPAQPQPECQPPPGASRSGQACSAVSCGVPPLLSSRHTPQKKGAKRFSIVLWPASRRLRGNLIPMNRGGRVRGRDPSGGQEVARCAEGGRADPQQSAVFSDAHMNTHPAASDYKGAAETSPSLHLVNGSFASVEISAETWFGTYCPPRRHDARVAECSSCSVIRQYHKICSVRVRVACIYVRGIIRSRRLLCTCFMSPCVYVYFSLELHCAALTLASRLMVHLAEKKQQEGLGGTAVGCAGSWGALVTQCCGEEQPTEVRLTAAEVLVKATPTLLTSPAAPLGIAQTLVLWRSLFTLLQDEDQDVRDKAADFVCYTPAHLLSTEVATGPVSSPIALDMGVGILCQLFQVWDQVAIGMTTLTKWLLGNDREEPGSEDTPVLDLEFLFEKGDLNLWAEPLQWARLLHQHLLTLSVAPGSPAPCQAEVKHLSTAADSHACAVQRAMDALPALPQFTATTEYTKLTLLSERAKLAQSALAGLQMKDQLRLKTSETEMSATILSAFYDIEMLYKQDKNLNMNAIHLNSMLDKKAVGAPVTASSIPTSCSYAPGFFRRNSSSSDSATNSNKYPASSYSNMKDNASTVTAIMNKENRFRDRAYSESCERGQQKPSSQINSTRYKTELCRPFEENGACKYGEKCQFAHGYHELRSLSRHPKYKTEPCRTFHTIGFCPYGPRCHFIHNAEERRPAPSNANVSAEPKAGRDLCAFAARDVAPQAAAFRDRPRLHHSLSFSGFSSHHGLDSPHLESPTSRTPPPPCSGSSCSTSFYDDALSPSSMACVNGAFSFPGQDLKALLAPLAVHTPGSYGSQTNGAYYGNFQATVGPPSPPYNLSHLQSLHRLSESPVFDSPPSPPDSISDRESYASGSLSSSGSLSGSESPSLDAGRRLPIFSRLSISDD</sequence>
<keyword evidence="5" id="KW-0677">Repeat</keyword>
<evidence type="ECO:0000256" key="10">
    <source>
        <dbReference type="ARBA" id="ARBA00035698"/>
    </source>
</evidence>
<dbReference type="GO" id="GO:1990904">
    <property type="term" value="C:ribonucleoprotein complex"/>
    <property type="evidence" value="ECO:0007669"/>
    <property type="project" value="UniProtKB-KW"/>
</dbReference>
<dbReference type="Proteomes" id="UP001239994">
    <property type="component" value="Unassembled WGS sequence"/>
</dbReference>
<dbReference type="Pfam" id="PF25151">
    <property type="entry name" value="TPR_Trm732_C"/>
    <property type="match status" value="1"/>
</dbReference>
<dbReference type="GO" id="GO:0030488">
    <property type="term" value="P:tRNA methylation"/>
    <property type="evidence" value="ECO:0007669"/>
    <property type="project" value="TreeGrafter"/>
</dbReference>
<dbReference type="SUPFAM" id="SSF90229">
    <property type="entry name" value="CCCH zinc finger"/>
    <property type="match status" value="2"/>
</dbReference>
<dbReference type="InterPro" id="IPR056842">
    <property type="entry name" value="THADA-like_TPR_C"/>
</dbReference>
<reference evidence="14" key="1">
    <citation type="submission" date="2023-03" db="EMBL/GenBank/DDBJ databases">
        <title>Electrophorus voltai genome.</title>
        <authorList>
            <person name="Bian C."/>
        </authorList>
    </citation>
    <scope>NUCLEOTIDE SEQUENCE</scope>
    <source>
        <strain evidence="14">CB-2022</strain>
        <tissue evidence="14">Muscle</tissue>
    </source>
</reference>
<keyword evidence="3" id="KW-0819">tRNA processing</keyword>
<evidence type="ECO:0000256" key="1">
    <source>
        <dbReference type="ARBA" id="ARBA00010409"/>
    </source>
</evidence>
<gene>
    <name evidence="14" type="ORF">P4O66_013505</name>
</gene>
<feature type="compositionally biased region" description="Low complexity" evidence="12">
    <location>
        <begin position="2888"/>
        <end position="2905"/>
    </location>
</feature>
<dbReference type="SUPFAM" id="SSF48371">
    <property type="entry name" value="ARM repeat"/>
    <property type="match status" value="1"/>
</dbReference>
<keyword evidence="2" id="KW-0217">Developmental protein</keyword>
<feature type="region of interest" description="Disordered" evidence="12">
    <location>
        <begin position="2864"/>
        <end position="2907"/>
    </location>
</feature>
<evidence type="ECO:0000256" key="12">
    <source>
        <dbReference type="SAM" id="MobiDB-lite"/>
    </source>
</evidence>
<feature type="domain" description="C3H1-type" evidence="13">
    <location>
        <begin position="2680"/>
        <end position="2708"/>
    </location>
</feature>
<organism evidence="14 15">
    <name type="scientific">Electrophorus voltai</name>
    <dbReference type="NCBI Taxonomy" id="2609070"/>
    <lineage>
        <taxon>Eukaryota</taxon>
        <taxon>Metazoa</taxon>
        <taxon>Chordata</taxon>
        <taxon>Craniata</taxon>
        <taxon>Vertebrata</taxon>
        <taxon>Euteleostomi</taxon>
        <taxon>Actinopterygii</taxon>
        <taxon>Neopterygii</taxon>
        <taxon>Teleostei</taxon>
        <taxon>Ostariophysi</taxon>
        <taxon>Gymnotiformes</taxon>
        <taxon>Gymnotoidei</taxon>
        <taxon>Gymnotidae</taxon>
        <taxon>Electrophorus</taxon>
    </lineage>
</organism>
<feature type="region of interest" description="Disordered" evidence="12">
    <location>
        <begin position="1619"/>
        <end position="1640"/>
    </location>
</feature>
<dbReference type="Pfam" id="PF25150">
    <property type="entry name" value="TPR_Trm732"/>
    <property type="match status" value="1"/>
</dbReference>
<evidence type="ECO:0000313" key="14">
    <source>
        <dbReference type="EMBL" id="KAK1791508.1"/>
    </source>
</evidence>
<dbReference type="InterPro" id="IPR007635">
    <property type="entry name" value="Tis11B_N"/>
</dbReference>
<evidence type="ECO:0000256" key="5">
    <source>
        <dbReference type="ARBA" id="ARBA00022737"/>
    </source>
</evidence>
<evidence type="ECO:0000256" key="4">
    <source>
        <dbReference type="ARBA" id="ARBA00022723"/>
    </source>
</evidence>
<accession>A0AAD9DSF2</accession>
<dbReference type="Pfam" id="PF00642">
    <property type="entry name" value="zf-CCCH"/>
    <property type="match status" value="2"/>
</dbReference>
<dbReference type="GO" id="GO:0008270">
    <property type="term" value="F:zinc ion binding"/>
    <property type="evidence" value="ECO:0007669"/>
    <property type="project" value="UniProtKB-KW"/>
</dbReference>
<comment type="function">
    <text evidence="9">Together with methyltransferase FTSJ1, methylates the 2'-O-ribose of nucleotides at position 32 of the anticodon loop of substrate tRNAs.</text>
</comment>
<comment type="caution">
    <text evidence="14">The sequence shown here is derived from an EMBL/GenBank/DDBJ whole genome shotgun (WGS) entry which is preliminary data.</text>
</comment>
<feature type="zinc finger region" description="C3H1-type" evidence="11">
    <location>
        <begin position="2642"/>
        <end position="2670"/>
    </location>
</feature>